<reference evidence="1" key="1">
    <citation type="submission" date="2022-08" db="UniProtKB">
        <authorList>
            <consortium name="EnsemblMetazoa"/>
        </authorList>
    </citation>
    <scope>IDENTIFICATION</scope>
    <source>
        <strain evidence="1">Dongola</strain>
    </source>
</reference>
<protein>
    <submittedName>
        <fullName evidence="1">Uncharacterized protein</fullName>
    </submittedName>
</protein>
<organism evidence="1 2">
    <name type="scientific">Anopheles arabiensis</name>
    <name type="common">Mosquito</name>
    <dbReference type="NCBI Taxonomy" id="7173"/>
    <lineage>
        <taxon>Eukaryota</taxon>
        <taxon>Metazoa</taxon>
        <taxon>Ecdysozoa</taxon>
        <taxon>Arthropoda</taxon>
        <taxon>Hexapoda</taxon>
        <taxon>Insecta</taxon>
        <taxon>Pterygota</taxon>
        <taxon>Neoptera</taxon>
        <taxon>Endopterygota</taxon>
        <taxon>Diptera</taxon>
        <taxon>Nematocera</taxon>
        <taxon>Culicoidea</taxon>
        <taxon>Culicidae</taxon>
        <taxon>Anophelinae</taxon>
        <taxon>Anopheles</taxon>
    </lineage>
</organism>
<sequence length="70" mass="8019">MNKPGMEYGSFPRSVSFARCGLEECPLKKLFLLVINTQRHTAKAATSNIANEMLCVHLRRSEYDFIWVAK</sequence>
<proteinExistence type="predicted"/>
<name>A0A8W7MTH8_ANOAR</name>
<dbReference type="EnsemblMetazoa" id="AARA018481-RA">
    <property type="protein sequence ID" value="AARA018481-PA"/>
    <property type="gene ID" value="AARA018481"/>
</dbReference>
<keyword evidence="2" id="KW-1185">Reference proteome</keyword>
<dbReference type="EMBL" id="APCN01004546">
    <property type="status" value="NOT_ANNOTATED_CDS"/>
    <property type="molecule type" value="Genomic_DNA"/>
</dbReference>
<dbReference type="AlphaFoldDB" id="A0A8W7MTH8"/>
<accession>A0A8W7MTH8</accession>
<evidence type="ECO:0000313" key="2">
    <source>
        <dbReference type="Proteomes" id="UP000075840"/>
    </source>
</evidence>
<dbReference type="Proteomes" id="UP000075840">
    <property type="component" value="Unassembled WGS sequence"/>
</dbReference>
<evidence type="ECO:0000313" key="1">
    <source>
        <dbReference type="EnsemblMetazoa" id="AARA018481-PA"/>
    </source>
</evidence>